<evidence type="ECO:0000256" key="3">
    <source>
        <dbReference type="ARBA" id="ARBA00024186"/>
    </source>
</evidence>
<dbReference type="InterPro" id="IPR015424">
    <property type="entry name" value="PyrdxlP-dep_Trfase"/>
</dbReference>
<evidence type="ECO:0000256" key="6">
    <source>
        <dbReference type="SAM" id="MobiDB-lite"/>
    </source>
</evidence>
<feature type="region of interest" description="Disordered" evidence="6">
    <location>
        <begin position="1148"/>
        <end position="1209"/>
    </location>
</feature>
<dbReference type="PANTHER" id="PTHR31908:SF2">
    <property type="entry name" value="PROTEIN CROWDED NUCLEI 4"/>
    <property type="match status" value="1"/>
</dbReference>
<keyword evidence="1 5" id="KW-0175">Coiled coil</keyword>
<sequence>MASKAVFSTIRRSLTKPRGGAVSRRHHLSTSAATASESYAGDEHAIVMKGVRISGRPLYLDMQSTTPLDPRVFDAMNASSIYDYGNPHSRTHLYGWEAENAVEVARIQVAKLIGASPKEIVFLSGATEANNTVVKGVMHFYKDKKRHVITTQTEHKRRPRVRLEPLMNGGGQERGLRSGTLATQQVVGFGVACELAMKEMEYDEKWIKRLQERLLNGVREKLDGVVVNGSLESRYAGNLNLSFAYVEGESLLMGLKEVAVSSGSACTSASLEPSYVLRALGVDEDMAHTSIRFGIGRFTTEEEIDKAVELTVKQVEKLREMSPLYEMVKDGKLGSPVVPDDLILSCYYVMLVYDYQHNMGLLIMEKDDLLSKYEEVKSSVDEADLAFRRDLSAYVSALAEAKKREESLKKDVGVAKECISSLEKTVHEIRAECAETKVSAESKLSEGHSMIEDALKKFADAEAKMRAAEALQAEANRYHRIAERKLKEVESREDDLARRLASFKSESETRESEIVIERQTLSERRKSLQQEHERLLDAQASLNQREDHLFGKSQELAELQKGLESAKSTFEEERRAFEDRKSNLEIKLASLAKREEAVSDRESSLLKKEQELLVAEEKIATKESELIQKVLANQEVILRKRKSDVEAELESRYKAVEDEIESKRRAWELREVDIRQREDLVGEKEHDLEVQSRALAEKEKDITERSYNLNEKEKHLNALEEDINRKTALLEDEKDRLRKLDLDLQQSLISLEDKRKRVDSATEKLEALKSETSELSILELNLKEELDDLRGQKHELLVEADRLKVEKAKFEAEWEHIDVKREELRKEAEYITRQREAFSMYLKDERDNIREERDALRNQHKNDVEALNREREEFMNKMVEEHSDWLSKIQRERADFLLGIESQKRELEYCIENKREELENASREREKAFEQEKKLEEERIQSLKESAKKELEQVQVELKRLDVERLEIKLDRERREREWAELKDSVEELKVQREKLEKQRHMLRSEREEIRHEIEELKKLENLKVALDDMSMAKMQLSNLERSWEKVSALKQKVELQNGVSTVSNSEDGYNNSSMERQNNGASPSSAAPLSWIKRYTNRIFKTSPESPEKSPPMHHHEEESGLPSEKMKLDSSKAYTEGMSIAVERLEAGRKRRGNASGNDSTGPSSNKKRKHDVTQKSPEADPESVISSPRNVPEDKHELPPSQTETPSGMVVISETVKITKVTCETEVINKVTNIDCSENPSDAGAKMVEERKQDSDCNQVGFTHPFESKMFLITFSENFITNEYSLVLCYRPTFQKQ</sequence>
<dbReference type="Pfam" id="PF00266">
    <property type="entry name" value="Aminotran_5"/>
    <property type="match status" value="2"/>
</dbReference>
<dbReference type="Proteomes" id="UP000266723">
    <property type="component" value="Unassembled WGS sequence"/>
</dbReference>
<organism evidence="8 9">
    <name type="scientific">Brassica cretica</name>
    <name type="common">Mustard</name>
    <dbReference type="NCBI Taxonomy" id="69181"/>
    <lineage>
        <taxon>Eukaryota</taxon>
        <taxon>Viridiplantae</taxon>
        <taxon>Streptophyta</taxon>
        <taxon>Embryophyta</taxon>
        <taxon>Tracheophyta</taxon>
        <taxon>Spermatophyta</taxon>
        <taxon>Magnoliopsida</taxon>
        <taxon>eudicotyledons</taxon>
        <taxon>Gunneridae</taxon>
        <taxon>Pentapetalae</taxon>
        <taxon>rosids</taxon>
        <taxon>malvids</taxon>
        <taxon>Brassicales</taxon>
        <taxon>Brassicaceae</taxon>
        <taxon>Brassiceae</taxon>
        <taxon>Brassica</taxon>
    </lineage>
</organism>
<feature type="domain" description="Aminotransferase class V" evidence="7">
    <location>
        <begin position="172"/>
        <end position="306"/>
    </location>
</feature>
<evidence type="ECO:0000256" key="5">
    <source>
        <dbReference type="SAM" id="Coils"/>
    </source>
</evidence>
<evidence type="ECO:0000256" key="4">
    <source>
        <dbReference type="ARBA" id="ARBA00024208"/>
    </source>
</evidence>
<evidence type="ECO:0000259" key="7">
    <source>
        <dbReference type="Pfam" id="PF00266"/>
    </source>
</evidence>
<comment type="caution">
    <text evidence="8">The sequence shown here is derived from an EMBL/GenBank/DDBJ whole genome shotgun (WGS) entry which is preliminary data.</text>
</comment>
<feature type="region of interest" description="Disordered" evidence="6">
    <location>
        <begin position="1060"/>
        <end position="1088"/>
    </location>
</feature>
<dbReference type="InterPro" id="IPR040418">
    <property type="entry name" value="CRWN"/>
</dbReference>
<feature type="compositionally biased region" description="Basic and acidic residues" evidence="6">
    <location>
        <begin position="1115"/>
        <end position="1132"/>
    </location>
</feature>
<evidence type="ECO:0000256" key="1">
    <source>
        <dbReference type="ARBA" id="ARBA00023054"/>
    </source>
</evidence>
<dbReference type="InterPro" id="IPR000192">
    <property type="entry name" value="Aminotrans_V_dom"/>
</dbReference>
<feature type="compositionally biased region" description="Polar residues" evidence="6">
    <location>
        <begin position="1157"/>
        <end position="1167"/>
    </location>
</feature>
<dbReference type="Gene3D" id="3.90.1150.10">
    <property type="entry name" value="Aspartate Aminotransferase, domain 1"/>
    <property type="match status" value="2"/>
</dbReference>
<name>A0ABQ7D7Z7_BRACR</name>
<feature type="domain" description="Aminotransferase class V" evidence="7">
    <location>
        <begin position="59"/>
        <end position="156"/>
    </location>
</feature>
<protein>
    <recommendedName>
        <fullName evidence="7">Aminotransferase class V domain-containing protein</fullName>
    </recommendedName>
</protein>
<accession>A0ABQ7D7Z7</accession>
<feature type="region of interest" description="Disordered" evidence="6">
    <location>
        <begin position="1103"/>
        <end position="1133"/>
    </location>
</feature>
<feature type="coiled-coil region" evidence="5">
    <location>
        <begin position="451"/>
        <end position="666"/>
    </location>
</feature>
<comment type="subcellular location">
    <subcellularLocation>
        <location evidence="3">Nucleus lamina</location>
    </subcellularLocation>
</comment>
<comment type="similarity">
    <text evidence="4">Belongs to the CRWN family.</text>
</comment>
<keyword evidence="9" id="KW-1185">Reference proteome</keyword>
<proteinExistence type="inferred from homology"/>
<reference evidence="8 9" key="1">
    <citation type="journal article" date="2020" name="BMC Genomics">
        <title>Intraspecific diversification of the crop wild relative Brassica cretica Lam. using demographic model selection.</title>
        <authorList>
            <person name="Kioukis A."/>
            <person name="Michalopoulou V.A."/>
            <person name="Briers L."/>
            <person name="Pirintsos S."/>
            <person name="Studholme D.J."/>
            <person name="Pavlidis P."/>
            <person name="Sarris P.F."/>
        </authorList>
    </citation>
    <scope>NUCLEOTIDE SEQUENCE [LARGE SCALE GENOMIC DNA]</scope>
    <source>
        <strain evidence="9">cv. PFS-1207/04</strain>
    </source>
</reference>
<feature type="coiled-coil region" evidence="5">
    <location>
        <begin position="709"/>
        <end position="813"/>
    </location>
</feature>
<evidence type="ECO:0000313" key="8">
    <source>
        <dbReference type="EMBL" id="KAF3568572.1"/>
    </source>
</evidence>
<feature type="coiled-coil region" evidence="5">
    <location>
        <begin position="839"/>
        <end position="1030"/>
    </location>
</feature>
<evidence type="ECO:0000256" key="2">
    <source>
        <dbReference type="ARBA" id="ARBA00023242"/>
    </source>
</evidence>
<dbReference type="SUPFAM" id="SSF53383">
    <property type="entry name" value="PLP-dependent transferases"/>
    <property type="match status" value="1"/>
</dbReference>
<dbReference type="EMBL" id="QGKV02000759">
    <property type="protein sequence ID" value="KAF3568572.1"/>
    <property type="molecule type" value="Genomic_DNA"/>
</dbReference>
<dbReference type="InterPro" id="IPR015422">
    <property type="entry name" value="PyrdxlP-dep_Trfase_small"/>
</dbReference>
<evidence type="ECO:0000313" key="9">
    <source>
        <dbReference type="Proteomes" id="UP000266723"/>
    </source>
</evidence>
<dbReference type="PANTHER" id="PTHR31908">
    <property type="entry name" value="PROTEIN CROWDED NUCLEI 4"/>
    <property type="match status" value="1"/>
</dbReference>
<keyword evidence="2" id="KW-0539">Nucleus</keyword>
<dbReference type="InterPro" id="IPR015421">
    <property type="entry name" value="PyrdxlP-dep_Trfase_major"/>
</dbReference>
<dbReference type="Gene3D" id="3.40.640.10">
    <property type="entry name" value="Type I PLP-dependent aspartate aminotransferase-like (Major domain)"/>
    <property type="match status" value="1"/>
</dbReference>
<gene>
    <name evidence="8" type="ORF">DY000_02011694</name>
</gene>
<feature type="region of interest" description="Disordered" evidence="6">
    <location>
        <begin position="16"/>
        <end position="36"/>
    </location>
</feature>